<evidence type="ECO:0000313" key="1">
    <source>
        <dbReference type="EMBL" id="ANO35431.1"/>
    </source>
</evidence>
<dbReference type="InterPro" id="IPR036770">
    <property type="entry name" value="Ankyrin_rpt-contain_sf"/>
</dbReference>
<dbReference type="EMBL" id="CP016179">
    <property type="protein sequence ID" value="ANO35431.1"/>
    <property type="molecule type" value="Genomic_DNA"/>
</dbReference>
<reference evidence="1 2" key="1">
    <citation type="submission" date="2016-06" db="EMBL/GenBank/DDBJ databases">
        <title>Adaptive Radiation by Waves of Gene Transfer Leads to Fine-Scale Resource Partitioning in Marine Microbes.</title>
        <authorList>
            <person name="Hehemann J.-H."/>
            <person name="Arevalo P."/>
            <person name="Datta M.S."/>
            <person name="Yu X."/>
            <person name="Corzett C."/>
            <person name="Henschel A."/>
            <person name="Preheim S.P."/>
            <person name="Timberlake S."/>
            <person name="Alm E.J."/>
            <person name="Polz M.F."/>
        </authorList>
    </citation>
    <scope>NUCLEOTIDE SEQUENCE [LARGE SCALE GENOMIC DNA]</scope>
    <source>
        <strain evidence="1 2">FF50</strain>
        <plasmid evidence="1 2">unnamed1</plasmid>
    </source>
</reference>
<geneLocation type="plasmid" evidence="1 2">
    <name>unnamed1</name>
</geneLocation>
<organism evidence="1 2">
    <name type="scientific">Vibrio breoganii</name>
    <dbReference type="NCBI Taxonomy" id="553239"/>
    <lineage>
        <taxon>Bacteria</taxon>
        <taxon>Pseudomonadati</taxon>
        <taxon>Pseudomonadota</taxon>
        <taxon>Gammaproteobacteria</taxon>
        <taxon>Vibrionales</taxon>
        <taxon>Vibrionaceae</taxon>
        <taxon>Vibrio</taxon>
    </lineage>
</organism>
<dbReference type="AlphaFoldDB" id="A0AAN0XZJ2"/>
<dbReference type="SUPFAM" id="SSF48403">
    <property type="entry name" value="Ankyrin repeat"/>
    <property type="match status" value="1"/>
</dbReference>
<protein>
    <submittedName>
        <fullName evidence="1">Uncharacterized protein</fullName>
    </submittedName>
</protein>
<dbReference type="Gene3D" id="1.25.40.20">
    <property type="entry name" value="Ankyrin repeat-containing domain"/>
    <property type="match status" value="1"/>
</dbReference>
<gene>
    <name evidence="1" type="ORF">A6E01_19655</name>
</gene>
<sequence length="176" mass="19747">MTRADKKIIKLCLEKKYEQIMVLPKKDLAAFSNEQRQNLALVAAILDDVTLFNIAVNAGVDLHQRDMDNFWLMDICVENNSLRVSERALAITTVKESINSQSPIGFTCSHHAVMRSRYALLATLKKAGANFNIENAVGQTVSKLLGEFLPRGPKHLHLEDSEEDAFNSFLSWSKAQ</sequence>
<dbReference type="Proteomes" id="UP000092018">
    <property type="component" value="Plasmid unnamed1"/>
</dbReference>
<keyword evidence="1" id="KW-0614">Plasmid</keyword>
<accession>A0AAN0XZJ2</accession>
<evidence type="ECO:0000313" key="2">
    <source>
        <dbReference type="Proteomes" id="UP000092018"/>
    </source>
</evidence>
<name>A0AAN0XZJ2_9VIBR</name>
<dbReference type="KEGG" id="vbr:A6E01_19655"/>
<proteinExistence type="predicted"/>